<keyword evidence="4" id="KW-1185">Reference proteome</keyword>
<dbReference type="Pfam" id="PF02481">
    <property type="entry name" value="DNA_processg_A"/>
    <property type="match status" value="1"/>
</dbReference>
<evidence type="ECO:0000259" key="2">
    <source>
        <dbReference type="Pfam" id="PF02481"/>
    </source>
</evidence>
<dbReference type="STRING" id="1136497.SAMN04489752_1702"/>
<evidence type="ECO:0000313" key="4">
    <source>
        <dbReference type="Proteomes" id="UP000199597"/>
    </source>
</evidence>
<evidence type="ECO:0000313" key="3">
    <source>
        <dbReference type="EMBL" id="SDS43168.1"/>
    </source>
</evidence>
<protein>
    <submittedName>
        <fullName evidence="3">DNA processing protein</fullName>
    </submittedName>
</protein>
<dbReference type="PANTHER" id="PTHR43022:SF1">
    <property type="entry name" value="PROTEIN SMF"/>
    <property type="match status" value="1"/>
</dbReference>
<dbReference type="SUPFAM" id="SSF102405">
    <property type="entry name" value="MCP/YpsA-like"/>
    <property type="match status" value="1"/>
</dbReference>
<comment type="similarity">
    <text evidence="1">Belongs to the DprA/Smf family.</text>
</comment>
<dbReference type="RefSeq" id="WP_092012386.1">
    <property type="nucleotide sequence ID" value="NZ_LT629766.1"/>
</dbReference>
<dbReference type="InterPro" id="IPR003488">
    <property type="entry name" value="DprA"/>
</dbReference>
<dbReference type="InterPro" id="IPR057666">
    <property type="entry name" value="DrpA_SLOG"/>
</dbReference>
<dbReference type="Proteomes" id="UP000199597">
    <property type="component" value="Chromosome I"/>
</dbReference>
<reference evidence="4" key="1">
    <citation type="submission" date="2016-10" db="EMBL/GenBank/DDBJ databases">
        <authorList>
            <person name="Varghese N."/>
            <person name="Submissions S."/>
        </authorList>
    </citation>
    <scope>NUCLEOTIDE SEQUENCE [LARGE SCALE GENOMIC DNA]</scope>
    <source>
        <strain evidence="4">DSM 23676</strain>
    </source>
</reference>
<sequence>MTVTRQDDVRAAIASLLRIGEPGDGLLKRLVDGIGPVAAHSIIVAVGRGETTARGAVQSLAATGTEAAEHGQMTEAIDRWAVRAGETETSGNDLDLIARIGGRLVIPDDDEWPRMLDDLGPAAPLGLWVRGAASLNTVLSRAVAVVGARAASNYGTKCASDLAWDLASRGITVVSGGAFGIDAAAHRAAIAREAPTVAFMAGGVDRFYPAANAELFDQILATGAIVSETAPGMTPMRHRFLLRNRLIAASSQASVIVEAGWRSGALNTARHALELSRQVAAFPGSVYSASSTGAHKLVREHEAELVTCSDDVIALMDDGAPAHFSATAAAGASENGDRPSSFDPREALDEREKICLNALTVSKPLDVGTIASRAGLTIAEALSSLSALDLAGLAERRDTGWVKLHKSRS</sequence>
<organism evidence="3 4">
    <name type="scientific">Brevibacterium siliguriense</name>
    <dbReference type="NCBI Taxonomy" id="1136497"/>
    <lineage>
        <taxon>Bacteria</taxon>
        <taxon>Bacillati</taxon>
        <taxon>Actinomycetota</taxon>
        <taxon>Actinomycetes</taxon>
        <taxon>Micrococcales</taxon>
        <taxon>Brevibacteriaceae</taxon>
        <taxon>Brevibacterium</taxon>
    </lineage>
</organism>
<proteinExistence type="inferred from homology"/>
<feature type="domain" description="Smf/DprA SLOG" evidence="2">
    <location>
        <begin position="104"/>
        <end position="315"/>
    </location>
</feature>
<dbReference type="NCBIfam" id="TIGR00732">
    <property type="entry name" value="dprA"/>
    <property type="match status" value="1"/>
</dbReference>
<dbReference type="EMBL" id="LT629766">
    <property type="protein sequence ID" value="SDS43168.1"/>
    <property type="molecule type" value="Genomic_DNA"/>
</dbReference>
<evidence type="ECO:0000256" key="1">
    <source>
        <dbReference type="ARBA" id="ARBA00006525"/>
    </source>
</evidence>
<dbReference type="Gene3D" id="1.10.10.10">
    <property type="entry name" value="Winged helix-like DNA-binding domain superfamily/Winged helix DNA-binding domain"/>
    <property type="match status" value="1"/>
</dbReference>
<name>A0A1H1S5V0_9MICO</name>
<dbReference type="PANTHER" id="PTHR43022">
    <property type="entry name" value="PROTEIN SMF"/>
    <property type="match status" value="1"/>
</dbReference>
<dbReference type="InterPro" id="IPR036388">
    <property type="entry name" value="WH-like_DNA-bd_sf"/>
</dbReference>
<dbReference type="OrthoDB" id="9785707at2"/>
<accession>A0A1H1S5V0</accession>
<dbReference type="AlphaFoldDB" id="A0A1H1S5V0"/>
<dbReference type="GO" id="GO:0009294">
    <property type="term" value="P:DNA-mediated transformation"/>
    <property type="evidence" value="ECO:0007669"/>
    <property type="project" value="InterPro"/>
</dbReference>
<gene>
    <name evidence="3" type="ORF">SAMN04489752_1702</name>
</gene>
<dbReference type="Gene3D" id="3.40.50.450">
    <property type="match status" value="1"/>
</dbReference>